<dbReference type="Proteomes" id="UP000053718">
    <property type="component" value="Unassembled WGS sequence"/>
</dbReference>
<evidence type="ECO:0000256" key="1">
    <source>
        <dbReference type="SAM" id="Phobius"/>
    </source>
</evidence>
<dbReference type="InterPro" id="IPR021344">
    <property type="entry name" value="DUF2970"/>
</dbReference>
<dbReference type="EMBL" id="JPIN01000004">
    <property type="protein sequence ID" value="KFZ29262.1"/>
    <property type="molecule type" value="Genomic_DNA"/>
</dbReference>
<dbReference type="Pfam" id="PF11174">
    <property type="entry name" value="DUF2970"/>
    <property type="match status" value="1"/>
</dbReference>
<gene>
    <name evidence="2" type="ORF">IDAT_04365</name>
</gene>
<keyword evidence="1" id="KW-0812">Transmembrane</keyword>
<dbReference type="STRING" id="1517416.IDAT_04365"/>
<keyword evidence="1" id="KW-0472">Membrane</keyword>
<dbReference type="OrthoDB" id="5625885at2"/>
<name>A0A094IQ47_9GAMM</name>
<accession>A0A094IQ47</accession>
<reference evidence="2 3" key="1">
    <citation type="submission" date="2014-06" db="EMBL/GenBank/DDBJ databases">
        <title>Draft genome sequence of Idiomarina sp. MCCC 1A10513.</title>
        <authorList>
            <person name="Du J."/>
            <person name="Lai Q."/>
            <person name="Shao Z."/>
        </authorList>
    </citation>
    <scope>NUCLEOTIDE SEQUENCE [LARGE SCALE GENOMIC DNA]</scope>
    <source>
        <strain evidence="2 3">MCCC 1A10513</strain>
    </source>
</reference>
<proteinExistence type="predicted"/>
<keyword evidence="3" id="KW-1185">Reference proteome</keyword>
<keyword evidence="1" id="KW-1133">Transmembrane helix</keyword>
<feature type="transmembrane region" description="Helical" evidence="1">
    <location>
        <begin position="41"/>
        <end position="64"/>
    </location>
</feature>
<protein>
    <submittedName>
        <fullName evidence="2">Membrane protein</fullName>
    </submittedName>
</protein>
<organism evidence="2 3">
    <name type="scientific">Pseudidiomarina atlantica</name>
    <dbReference type="NCBI Taxonomy" id="1517416"/>
    <lineage>
        <taxon>Bacteria</taxon>
        <taxon>Pseudomonadati</taxon>
        <taxon>Pseudomonadota</taxon>
        <taxon>Gammaproteobacteria</taxon>
        <taxon>Alteromonadales</taxon>
        <taxon>Idiomarinaceae</taxon>
        <taxon>Pseudidiomarina</taxon>
    </lineage>
</organism>
<dbReference type="RefSeq" id="WP_034731006.1">
    <property type="nucleotide sequence ID" value="NZ_JPIN01000004.1"/>
</dbReference>
<evidence type="ECO:0000313" key="2">
    <source>
        <dbReference type="EMBL" id="KFZ29262.1"/>
    </source>
</evidence>
<dbReference type="AlphaFoldDB" id="A0A094IQ47"/>
<sequence>MTSDSKPNFFSVIISVLAALFGVQTEENRQRDFAKGRPLVYIAVGIVFIVLFVVSLLLIVNWVLP</sequence>
<dbReference type="eggNOG" id="ENOG5033AS4">
    <property type="taxonomic scope" value="Bacteria"/>
</dbReference>
<evidence type="ECO:0000313" key="3">
    <source>
        <dbReference type="Proteomes" id="UP000053718"/>
    </source>
</evidence>
<comment type="caution">
    <text evidence="2">The sequence shown here is derived from an EMBL/GenBank/DDBJ whole genome shotgun (WGS) entry which is preliminary data.</text>
</comment>